<dbReference type="STRING" id="1314783.A0A165PQQ1"/>
<dbReference type="PANTHER" id="PTHR42678">
    <property type="entry name" value="AMIDASE"/>
    <property type="match status" value="1"/>
</dbReference>
<accession>A0A165PQQ1</accession>
<keyword evidence="1" id="KW-0732">Signal</keyword>
<feature type="signal peptide" evidence="1">
    <location>
        <begin position="1"/>
        <end position="21"/>
    </location>
</feature>
<keyword evidence="4" id="KW-1185">Reference proteome</keyword>
<sequence length="556" mass="58033">MRAWSFACFLALVTLQAAVYSAQLSAGSLSNEQRIAIRQSLPDLYEASVVELQAGLESGLFTSVDLVNAYLARIEEVNLQGPLLRAVIETSPSALAQAAALDAERLATGPRSLLHGIPVLVKDNIATLASEGMNTTAGSYSLLGSVVPAEAGVITKLQAAGAIILGKANLSEFAHFRGNLASGWSGRGGQCTNAYFPHADPCGSSAGSAVAASVGLAAVTLGTETDGSITCPANQNNLVGIKPTVGLTSRAGVIPISEHQDTVGPLTRSVADAAIVLSVIAGPDANDNFTLAQPSPVPDYTAALNGNALANVRIGVPRAVFMNDTITGNDPYVNEVFEAALEVMRALGATVVDPADLPSAEAIAASGNETVVLDTDFKIQLNAWYAGLLANPSGVRSLAELIAFDDANPALEEPPQYTSQSDFIAAEATTGFNATYYAALEYDYEMGRTNGIDAALEMYNLDALILPAPGMTTVPAGKFPLGFYPENVTIGLAGPETVYPAPGVPIGLSFLGTAWSEFALVSYAYAYEQYTHTRLARRAYAEAIPTTQLWDIIYGM</sequence>
<evidence type="ECO:0000313" key="4">
    <source>
        <dbReference type="Proteomes" id="UP000076727"/>
    </source>
</evidence>
<proteinExistence type="predicted"/>
<evidence type="ECO:0000313" key="3">
    <source>
        <dbReference type="EMBL" id="KZT68514.1"/>
    </source>
</evidence>
<name>A0A165PQQ1_9APHY</name>
<dbReference type="OrthoDB" id="566138at2759"/>
<dbReference type="InterPro" id="IPR023631">
    <property type="entry name" value="Amidase_dom"/>
</dbReference>
<dbReference type="EMBL" id="KV429066">
    <property type="protein sequence ID" value="KZT68514.1"/>
    <property type="molecule type" value="Genomic_DNA"/>
</dbReference>
<protein>
    <submittedName>
        <fullName evidence="3">Amidase signature enzyme</fullName>
    </submittedName>
</protein>
<evidence type="ECO:0000259" key="2">
    <source>
        <dbReference type="Pfam" id="PF01425"/>
    </source>
</evidence>
<dbReference type="Proteomes" id="UP000076727">
    <property type="component" value="Unassembled WGS sequence"/>
</dbReference>
<reference evidence="3 4" key="1">
    <citation type="journal article" date="2016" name="Mol. Biol. Evol.">
        <title>Comparative Genomics of Early-Diverging Mushroom-Forming Fungi Provides Insights into the Origins of Lignocellulose Decay Capabilities.</title>
        <authorList>
            <person name="Nagy L.G."/>
            <person name="Riley R."/>
            <person name="Tritt A."/>
            <person name="Adam C."/>
            <person name="Daum C."/>
            <person name="Floudas D."/>
            <person name="Sun H."/>
            <person name="Yadav J.S."/>
            <person name="Pangilinan J."/>
            <person name="Larsson K.H."/>
            <person name="Matsuura K."/>
            <person name="Barry K."/>
            <person name="Labutti K."/>
            <person name="Kuo R."/>
            <person name="Ohm R.A."/>
            <person name="Bhattacharya S.S."/>
            <person name="Shirouzu T."/>
            <person name="Yoshinaga Y."/>
            <person name="Martin F.M."/>
            <person name="Grigoriev I.V."/>
            <person name="Hibbett D.S."/>
        </authorList>
    </citation>
    <scope>NUCLEOTIDE SEQUENCE [LARGE SCALE GENOMIC DNA]</scope>
    <source>
        <strain evidence="3 4">L-15889</strain>
    </source>
</reference>
<feature type="domain" description="Amidase" evidence="2">
    <location>
        <begin position="65"/>
        <end position="520"/>
    </location>
</feature>
<feature type="chain" id="PRO_5007864248" evidence="1">
    <location>
        <begin position="22"/>
        <end position="556"/>
    </location>
</feature>
<dbReference type="Pfam" id="PF01425">
    <property type="entry name" value="Amidase"/>
    <property type="match status" value="1"/>
</dbReference>
<dbReference type="Gene3D" id="3.90.1300.10">
    <property type="entry name" value="Amidase signature (AS) domain"/>
    <property type="match status" value="1"/>
</dbReference>
<gene>
    <name evidence="3" type="ORF">DAEQUDRAFT_711850</name>
</gene>
<organism evidence="3 4">
    <name type="scientific">Daedalea quercina L-15889</name>
    <dbReference type="NCBI Taxonomy" id="1314783"/>
    <lineage>
        <taxon>Eukaryota</taxon>
        <taxon>Fungi</taxon>
        <taxon>Dikarya</taxon>
        <taxon>Basidiomycota</taxon>
        <taxon>Agaricomycotina</taxon>
        <taxon>Agaricomycetes</taxon>
        <taxon>Polyporales</taxon>
        <taxon>Fomitopsis</taxon>
    </lineage>
</organism>
<dbReference type="PANTHER" id="PTHR42678:SF34">
    <property type="entry name" value="OS04G0183300 PROTEIN"/>
    <property type="match status" value="1"/>
</dbReference>
<dbReference type="SUPFAM" id="SSF75304">
    <property type="entry name" value="Amidase signature (AS) enzymes"/>
    <property type="match status" value="1"/>
</dbReference>
<dbReference type="AlphaFoldDB" id="A0A165PQQ1"/>
<dbReference type="InterPro" id="IPR036928">
    <property type="entry name" value="AS_sf"/>
</dbReference>
<evidence type="ECO:0000256" key="1">
    <source>
        <dbReference type="SAM" id="SignalP"/>
    </source>
</evidence>